<feature type="domain" description="HEPN" evidence="1">
    <location>
        <begin position="43"/>
        <end position="156"/>
    </location>
</feature>
<evidence type="ECO:0000313" key="3">
    <source>
        <dbReference type="Proteomes" id="UP000247536"/>
    </source>
</evidence>
<dbReference type="Proteomes" id="UP000247536">
    <property type="component" value="Unassembled WGS sequence"/>
</dbReference>
<comment type="caution">
    <text evidence="2">The sequence shown here is derived from an EMBL/GenBank/DDBJ whole genome shotgun (WGS) entry which is preliminary data.</text>
</comment>
<gene>
    <name evidence="2" type="ORF">DMY87_00450</name>
</gene>
<proteinExistence type="predicted"/>
<protein>
    <recommendedName>
        <fullName evidence="1">HEPN domain-containing protein</fullName>
    </recommendedName>
</protein>
<dbReference type="Gene3D" id="1.20.120.330">
    <property type="entry name" value="Nucleotidyltransferases domain 2"/>
    <property type="match status" value="1"/>
</dbReference>
<sequence length="181" mass="20287">MLTSRSHASPTSRPISKWRIRRPAISLTTAFCFSAELHIANALRLAREDLDAARLLSGADNRNDAYHAQQTAEKMLLALLTSEGIRAERRDSHRIDVLRDLLPDADPFKARFAPLTFLTVFATTYRYPKDAGRIPARAERDELERVLVTLQAILTDLAEHFGVELSASDRLPAARSNPPRT</sequence>
<accession>A0ABX5NZ05</accession>
<evidence type="ECO:0000259" key="1">
    <source>
        <dbReference type="Pfam" id="PF05168"/>
    </source>
</evidence>
<name>A0ABX5NZ05_9HYPH</name>
<organism evidence="2 3">
    <name type="scientific">Rhizobium wuzhouense</name>
    <dbReference type="NCBI Taxonomy" id="1986026"/>
    <lineage>
        <taxon>Bacteria</taxon>
        <taxon>Pseudomonadati</taxon>
        <taxon>Pseudomonadota</taxon>
        <taxon>Alphaproteobacteria</taxon>
        <taxon>Hyphomicrobiales</taxon>
        <taxon>Rhizobiaceae</taxon>
        <taxon>Rhizobium/Agrobacterium group</taxon>
        <taxon>Rhizobium</taxon>
    </lineage>
</organism>
<keyword evidence="3" id="KW-1185">Reference proteome</keyword>
<dbReference type="InterPro" id="IPR007842">
    <property type="entry name" value="HEPN_dom"/>
</dbReference>
<reference evidence="2 3" key="1">
    <citation type="submission" date="2018-06" db="EMBL/GenBank/DDBJ databases">
        <title>Rhizobium wuzhouense sp. nov., isolated from roots of Oryza officinalis.</title>
        <authorList>
            <person name="Yuan T."/>
        </authorList>
    </citation>
    <scope>NUCLEOTIDE SEQUENCE [LARGE SCALE GENOMIC DNA]</scope>
    <source>
        <strain evidence="2 3">W44</strain>
    </source>
</reference>
<dbReference type="EMBL" id="QJRY01000001">
    <property type="protein sequence ID" value="PYB76906.1"/>
    <property type="molecule type" value="Genomic_DNA"/>
</dbReference>
<dbReference type="SUPFAM" id="SSF81593">
    <property type="entry name" value="Nucleotidyltransferase substrate binding subunit/domain"/>
    <property type="match status" value="1"/>
</dbReference>
<evidence type="ECO:0000313" key="2">
    <source>
        <dbReference type="EMBL" id="PYB76906.1"/>
    </source>
</evidence>
<dbReference type="Pfam" id="PF05168">
    <property type="entry name" value="HEPN"/>
    <property type="match status" value="1"/>
</dbReference>